<evidence type="ECO:0000313" key="2">
    <source>
        <dbReference type="Proteomes" id="UP001234297"/>
    </source>
</evidence>
<protein>
    <submittedName>
        <fullName evidence="1">Uncharacterized protein</fullName>
    </submittedName>
</protein>
<evidence type="ECO:0000313" key="1">
    <source>
        <dbReference type="EMBL" id="KAJ8630820.1"/>
    </source>
</evidence>
<name>A0ACC2LBV6_PERAE</name>
<organism evidence="1 2">
    <name type="scientific">Persea americana</name>
    <name type="common">Avocado</name>
    <dbReference type="NCBI Taxonomy" id="3435"/>
    <lineage>
        <taxon>Eukaryota</taxon>
        <taxon>Viridiplantae</taxon>
        <taxon>Streptophyta</taxon>
        <taxon>Embryophyta</taxon>
        <taxon>Tracheophyta</taxon>
        <taxon>Spermatophyta</taxon>
        <taxon>Magnoliopsida</taxon>
        <taxon>Magnoliidae</taxon>
        <taxon>Laurales</taxon>
        <taxon>Lauraceae</taxon>
        <taxon>Persea</taxon>
    </lineage>
</organism>
<gene>
    <name evidence="1" type="ORF">MRB53_024143</name>
</gene>
<keyword evidence="2" id="KW-1185">Reference proteome</keyword>
<sequence length="276" mass="30642">MGDSEKQEATGNRNGGGEGKEEDMCMSMEGMAVLDFDMLCATVALQTQGYSVGKGGKLEGRDEGDEEEEEEEFGGVQRMWEGGVLDCFEDRWIALESGCCPCYRFGKNMRRAGFGSCFLQGTIYFILSGIVLLNFVAYGVTNWHSFLYLAVAFTMTLGIYMGLFRTQIRKQFNIRGSNSSIDDCMNHLFCPCCTLCQESRTLEINNVLDGVWRGRGDTICIGSYGEGTKAFFELHQPSVILTDSPKFCSMERSINSDEHSWNADASQSEPLVSPSQ</sequence>
<proteinExistence type="predicted"/>
<accession>A0ACC2LBV6</accession>
<dbReference type="Proteomes" id="UP001234297">
    <property type="component" value="Chromosome 7"/>
</dbReference>
<dbReference type="EMBL" id="CM056815">
    <property type="protein sequence ID" value="KAJ8630820.1"/>
    <property type="molecule type" value="Genomic_DNA"/>
</dbReference>
<reference evidence="1 2" key="1">
    <citation type="journal article" date="2022" name="Hortic Res">
        <title>A haplotype resolved chromosomal level avocado genome allows analysis of novel avocado genes.</title>
        <authorList>
            <person name="Nath O."/>
            <person name="Fletcher S.J."/>
            <person name="Hayward A."/>
            <person name="Shaw L.M."/>
            <person name="Masouleh A.K."/>
            <person name="Furtado A."/>
            <person name="Henry R.J."/>
            <person name="Mitter N."/>
        </authorList>
    </citation>
    <scope>NUCLEOTIDE SEQUENCE [LARGE SCALE GENOMIC DNA]</scope>
    <source>
        <strain evidence="2">cv. Hass</strain>
    </source>
</reference>
<comment type="caution">
    <text evidence="1">The sequence shown here is derived from an EMBL/GenBank/DDBJ whole genome shotgun (WGS) entry which is preliminary data.</text>
</comment>